<evidence type="ECO:0000313" key="1">
    <source>
        <dbReference type="EMBL" id="TGL58649.1"/>
    </source>
</evidence>
<protein>
    <submittedName>
        <fullName evidence="1">DUF1819 family protein</fullName>
    </submittedName>
</protein>
<keyword evidence="2" id="KW-1185">Reference proteome</keyword>
<accession>A0A4R9JZ46</accession>
<dbReference type="Pfam" id="PF08849">
    <property type="entry name" value="BrxA"/>
    <property type="match status" value="1"/>
</dbReference>
<dbReference type="Gene3D" id="1.10.3540.10">
    <property type="entry name" value="uncharacterized protein from magnetospirillum magneticum domain"/>
    <property type="match status" value="1"/>
</dbReference>
<comment type="caution">
    <text evidence="1">The sequence shown here is derived from an EMBL/GenBank/DDBJ whole genome shotgun (WGS) entry which is preliminary data.</text>
</comment>
<dbReference type="InterPro" id="IPR014948">
    <property type="entry name" value="BrxA"/>
</dbReference>
<dbReference type="EMBL" id="RQGD01000031">
    <property type="protein sequence ID" value="TGL58649.1"/>
    <property type="molecule type" value="Genomic_DNA"/>
</dbReference>
<dbReference type="Proteomes" id="UP000297693">
    <property type="component" value="Unassembled WGS sequence"/>
</dbReference>
<name>A0A4R9JZ46_9LEPT</name>
<evidence type="ECO:0000313" key="2">
    <source>
        <dbReference type="Proteomes" id="UP000297693"/>
    </source>
</evidence>
<organism evidence="1 2">
    <name type="scientific">Leptospira ognonensis</name>
    <dbReference type="NCBI Taxonomy" id="2484945"/>
    <lineage>
        <taxon>Bacteria</taxon>
        <taxon>Pseudomonadati</taxon>
        <taxon>Spirochaetota</taxon>
        <taxon>Spirochaetia</taxon>
        <taxon>Leptospirales</taxon>
        <taxon>Leptospiraceae</taxon>
        <taxon>Leptospira</taxon>
    </lineage>
</organism>
<dbReference type="InterPro" id="IPR023137">
    <property type="entry name" value="BrxA_sf"/>
</dbReference>
<gene>
    <name evidence="1" type="ORF">EHQ58_10030</name>
</gene>
<reference evidence="1" key="1">
    <citation type="journal article" date="2019" name="PLoS Negl. Trop. Dis.">
        <title>Revisiting the worldwide diversity of Leptospira species in the environment.</title>
        <authorList>
            <person name="Vincent A.T."/>
            <person name="Schiettekatte O."/>
            <person name="Bourhy P."/>
            <person name="Veyrier F.J."/>
            <person name="Picardeau M."/>
        </authorList>
    </citation>
    <scope>NUCLEOTIDE SEQUENCE [LARGE SCALE GENOMIC DNA]</scope>
    <source>
        <strain evidence="1">201702476</strain>
    </source>
</reference>
<dbReference type="AlphaFoldDB" id="A0A4R9JZ46"/>
<proteinExistence type="predicted"/>
<dbReference type="OrthoDB" id="981635at2"/>
<sequence length="236" mass="27407">MLIRAKFLSTGGLFSYGASGSLSEILNFYSHKMKYEKYKLSFSVNRVFLNESVSIANLYLKLKDWEEVALEVSKQNLLQTRMQSSSKRLSREILGRLITFDMTELEFLAEASSIDQKYLLWIAICRRYSLIGEFSTEVLREKFLALNLRLTYADFDAFVFAKAVFHPELDFLQETTRKKIRQVLFSLMREVGLLTEKGNIIPAQPSQQFAKFMFGRKANEVMYFPIFESDVKAMVL</sequence>